<evidence type="ECO:0000313" key="6">
    <source>
        <dbReference type="Proteomes" id="UP000019384"/>
    </source>
</evidence>
<dbReference type="GO" id="GO:0016592">
    <property type="term" value="C:mediator complex"/>
    <property type="evidence" value="ECO:0007669"/>
    <property type="project" value="InterPro"/>
</dbReference>
<dbReference type="OrthoDB" id="5418434at2759"/>
<dbReference type="Proteomes" id="UP000019384">
    <property type="component" value="Unassembled WGS sequence"/>
</dbReference>
<comment type="function">
    <text evidence="4">Component of the Mediator complex, a coactivator involved in the regulated transcription of nearly all RNA polymerase II-dependent genes. Mediator functions as a bridge to convey information from gene-specific regulatory proteins to the basal RNA polymerase II transcription machinery. Mediator is recruited to promoters by direct interactions with regulatory proteins and serves as a scaffold for the assembly of a functional pre-initiation complex with RNA polymerase II and the general transcription factors.</text>
</comment>
<evidence type="ECO:0000313" key="5">
    <source>
        <dbReference type="EMBL" id="CDK29591.1"/>
    </source>
</evidence>
<organism evidence="5 6">
    <name type="scientific">Kuraishia capsulata CBS 1993</name>
    <dbReference type="NCBI Taxonomy" id="1382522"/>
    <lineage>
        <taxon>Eukaryota</taxon>
        <taxon>Fungi</taxon>
        <taxon>Dikarya</taxon>
        <taxon>Ascomycota</taxon>
        <taxon>Saccharomycotina</taxon>
        <taxon>Pichiomycetes</taxon>
        <taxon>Pichiales</taxon>
        <taxon>Pichiaceae</taxon>
        <taxon>Kuraishia</taxon>
    </lineage>
</organism>
<comment type="subunit">
    <text evidence="4">Component of the Mediator complex.</text>
</comment>
<protein>
    <recommendedName>
        <fullName evidence="4">Mediator of RNA polymerase II transcription subunit 11</fullName>
    </recommendedName>
    <alternativeName>
        <fullName evidence="4">Mediator complex subunit 11</fullName>
    </alternativeName>
</protein>
<evidence type="ECO:0000256" key="3">
    <source>
        <dbReference type="ARBA" id="ARBA00023242"/>
    </source>
</evidence>
<keyword evidence="4" id="KW-0805">Transcription regulation</keyword>
<dbReference type="GO" id="GO:0006357">
    <property type="term" value="P:regulation of transcription by RNA polymerase II"/>
    <property type="evidence" value="ECO:0007669"/>
    <property type="project" value="InterPro"/>
</dbReference>
<dbReference type="AlphaFoldDB" id="W6MS26"/>
<dbReference type="GO" id="GO:0003712">
    <property type="term" value="F:transcription coregulator activity"/>
    <property type="evidence" value="ECO:0007669"/>
    <property type="project" value="InterPro"/>
</dbReference>
<dbReference type="Pfam" id="PF10280">
    <property type="entry name" value="Med11"/>
    <property type="match status" value="1"/>
</dbReference>
<dbReference type="STRING" id="1382522.W6MS26"/>
<dbReference type="EMBL" id="HG793131">
    <property type="protein sequence ID" value="CDK29591.1"/>
    <property type="molecule type" value="Genomic_DNA"/>
</dbReference>
<gene>
    <name evidence="4" type="primary">MED11</name>
    <name evidence="5" type="ORF">KUCA_T00005584001</name>
</gene>
<proteinExistence type="inferred from homology"/>
<comment type="similarity">
    <text evidence="2 4">Belongs to the Mediator complex subunit 11 family.</text>
</comment>
<reference evidence="5" key="1">
    <citation type="submission" date="2013-12" db="EMBL/GenBank/DDBJ databases">
        <authorList>
            <person name="Genoscope - CEA"/>
        </authorList>
    </citation>
    <scope>NUCLEOTIDE SEQUENCE</scope>
    <source>
        <strain evidence="5">CBS 1993</strain>
    </source>
</reference>
<keyword evidence="4" id="KW-0804">Transcription</keyword>
<name>W6MS26_9ASCO</name>
<evidence type="ECO:0000256" key="2">
    <source>
        <dbReference type="ARBA" id="ARBA00008186"/>
    </source>
</evidence>
<accession>W6MS26</accession>
<comment type="subcellular location">
    <subcellularLocation>
        <location evidence="1 4">Nucleus</location>
    </subcellularLocation>
</comment>
<keyword evidence="4" id="KW-0010">Activator</keyword>
<keyword evidence="6" id="KW-1185">Reference proteome</keyword>
<sequence length="134" mass="15438">MSEESDIRYIQERLDSLYEIDTKIVTLLDNMSSAISNLHEGKKMISQSKEESLEEVKKQFKENCGNVYENLSSAVIGLRREIKLLDHRTNANVVSDKEVRILPVNINKKAVWVGEWKLNQEVENLEAMLEEKAS</sequence>
<evidence type="ECO:0000256" key="1">
    <source>
        <dbReference type="ARBA" id="ARBA00004123"/>
    </source>
</evidence>
<dbReference type="HOGENOM" id="CLU_121031_0_0_1"/>
<evidence type="ECO:0000256" key="4">
    <source>
        <dbReference type="RuleBase" id="RU364147"/>
    </source>
</evidence>
<dbReference type="InterPro" id="IPR019404">
    <property type="entry name" value="Mediator_Med11"/>
</dbReference>
<reference evidence="5" key="2">
    <citation type="submission" date="2014-02" db="EMBL/GenBank/DDBJ databases">
        <title>Complete DNA sequence of /Kuraishia capsulata/ illustrates novel genomic features among budding yeasts (/Saccharomycotina/).</title>
        <authorList>
            <person name="Morales L."/>
            <person name="Noel B."/>
            <person name="Porcel B."/>
            <person name="Marcet-Houben M."/>
            <person name="Hullo M-F."/>
            <person name="Sacerdot C."/>
            <person name="Tekaia F."/>
            <person name="Leh-Louis V."/>
            <person name="Despons L."/>
            <person name="Khanna V."/>
            <person name="Aury J-M."/>
            <person name="Barbe V."/>
            <person name="Couloux A."/>
            <person name="Labadie K."/>
            <person name="Pelletier E."/>
            <person name="Souciet J-L."/>
            <person name="Boekhout T."/>
            <person name="Gabaldon T."/>
            <person name="Wincker P."/>
            <person name="Dujon B."/>
        </authorList>
    </citation>
    <scope>NUCLEOTIDE SEQUENCE</scope>
    <source>
        <strain evidence="5">CBS 1993</strain>
    </source>
</reference>
<dbReference type="Gene3D" id="1.10.287.3490">
    <property type="match status" value="1"/>
</dbReference>
<keyword evidence="3 4" id="KW-0539">Nucleus</keyword>